<comment type="caution">
    <text evidence="1">The sequence shown here is derived from an EMBL/GenBank/DDBJ whole genome shotgun (WGS) entry which is preliminary data.</text>
</comment>
<reference evidence="1" key="1">
    <citation type="journal article" date="2021" name="PeerJ">
        <title>Extensive microbial diversity within the chicken gut microbiome revealed by metagenomics and culture.</title>
        <authorList>
            <person name="Gilroy R."/>
            <person name="Ravi A."/>
            <person name="Getino M."/>
            <person name="Pursley I."/>
            <person name="Horton D.L."/>
            <person name="Alikhan N.F."/>
            <person name="Baker D."/>
            <person name="Gharbi K."/>
            <person name="Hall N."/>
            <person name="Watson M."/>
            <person name="Adriaenssens E.M."/>
            <person name="Foster-Nyarko E."/>
            <person name="Jarju S."/>
            <person name="Secka A."/>
            <person name="Antonio M."/>
            <person name="Oren A."/>
            <person name="Chaudhuri R.R."/>
            <person name="La Ragione R."/>
            <person name="Hildebrand F."/>
            <person name="Pallen M.J."/>
        </authorList>
    </citation>
    <scope>NUCLEOTIDE SEQUENCE</scope>
    <source>
        <strain evidence="1">ChiHjej12B11-9795</strain>
    </source>
</reference>
<proteinExistence type="predicted"/>
<gene>
    <name evidence="1" type="ORF">H9950_04955</name>
</gene>
<organism evidence="1 2">
    <name type="scientific">Candidatus Bacteroides avicola</name>
    <dbReference type="NCBI Taxonomy" id="2838468"/>
    <lineage>
        <taxon>Bacteria</taxon>
        <taxon>Pseudomonadati</taxon>
        <taxon>Bacteroidota</taxon>
        <taxon>Bacteroidia</taxon>
        <taxon>Bacteroidales</taxon>
        <taxon>Bacteroidaceae</taxon>
        <taxon>Bacteroides</taxon>
    </lineage>
</organism>
<reference evidence="1" key="2">
    <citation type="submission" date="2021-04" db="EMBL/GenBank/DDBJ databases">
        <authorList>
            <person name="Gilroy R."/>
        </authorList>
    </citation>
    <scope>NUCLEOTIDE SEQUENCE</scope>
    <source>
        <strain evidence="1">ChiHjej12B11-9795</strain>
    </source>
</reference>
<dbReference type="EMBL" id="DWZI01000027">
    <property type="protein sequence ID" value="HJA85529.1"/>
    <property type="molecule type" value="Genomic_DNA"/>
</dbReference>
<protein>
    <submittedName>
        <fullName evidence="1">DUF452 family protein</fullName>
    </submittedName>
</protein>
<dbReference type="InterPro" id="IPR029058">
    <property type="entry name" value="AB_hydrolase_fold"/>
</dbReference>
<evidence type="ECO:0000313" key="1">
    <source>
        <dbReference type="EMBL" id="HJA85529.1"/>
    </source>
</evidence>
<dbReference type="AlphaFoldDB" id="A0A9D2HW47"/>
<evidence type="ECO:0000313" key="2">
    <source>
        <dbReference type="Proteomes" id="UP000823862"/>
    </source>
</evidence>
<dbReference type="Proteomes" id="UP000823862">
    <property type="component" value="Unassembled WGS sequence"/>
</dbReference>
<name>A0A9D2HW47_9BACE</name>
<dbReference type="InterPro" id="IPR007398">
    <property type="entry name" value="BioG"/>
</dbReference>
<accession>A0A9D2HW47</accession>
<dbReference type="SUPFAM" id="SSF53474">
    <property type="entry name" value="alpha/beta-Hydrolases"/>
    <property type="match status" value="1"/>
</dbReference>
<dbReference type="Gene3D" id="3.40.50.1820">
    <property type="entry name" value="alpha/beta hydrolase"/>
    <property type="match status" value="1"/>
</dbReference>
<dbReference type="Pfam" id="PF04301">
    <property type="entry name" value="BioG"/>
    <property type="match status" value="1"/>
</dbReference>
<sequence length="222" mass="25577">MQHEFLIQEHHPRLLLFFAGWASDATPFRTYRPGGRDFLLCYDYRTLDANFALLDAYESIDVVGWSMGVWAATYVVPRLHVQLGQSIALNGTPFPIDPECGIHPDIWQGTLEHLSPASLHKFCRRMCLNTEAFHDFLRVTPHRPVDELADEMRAISRLRLSLPAPAFCWTQAVVGTQDRIIPPDNQLRAWQKQGVAVHTLDDAHYSVPMFQHYLQDVWKNNR</sequence>